<keyword evidence="6" id="KW-1015">Disulfide bond</keyword>
<comment type="catalytic activity">
    <reaction evidence="1">
        <text>a phosphate monoester + H2O = an alcohol + phosphate</text>
        <dbReference type="Rhea" id="RHEA:15017"/>
        <dbReference type="ChEBI" id="CHEBI:15377"/>
        <dbReference type="ChEBI" id="CHEBI:30879"/>
        <dbReference type="ChEBI" id="CHEBI:43474"/>
        <dbReference type="ChEBI" id="CHEBI:67140"/>
        <dbReference type="EC" id="3.1.3.2"/>
    </reaction>
</comment>
<evidence type="ECO:0000256" key="6">
    <source>
        <dbReference type="ARBA" id="ARBA00023157"/>
    </source>
</evidence>
<dbReference type="PANTHER" id="PTHR11567">
    <property type="entry name" value="ACID PHOSPHATASE-RELATED"/>
    <property type="match status" value="1"/>
</dbReference>
<evidence type="ECO:0000256" key="2">
    <source>
        <dbReference type="ARBA" id="ARBA00005375"/>
    </source>
</evidence>
<dbReference type="AlphaFoldDB" id="A0A5N3ZYZ1"/>
<gene>
    <name evidence="8" type="ORF">PPYR_15408</name>
</gene>
<evidence type="ECO:0000313" key="9">
    <source>
        <dbReference type="Proteomes" id="UP000327044"/>
    </source>
</evidence>
<keyword evidence="5" id="KW-0378">Hydrolase</keyword>
<evidence type="ECO:0000256" key="5">
    <source>
        <dbReference type="ARBA" id="ARBA00022801"/>
    </source>
</evidence>
<name>A0A5N3ZYZ1_PHOPY</name>
<keyword evidence="7" id="KW-0325">Glycoprotein</keyword>
<protein>
    <recommendedName>
        <fullName evidence="3">acid phosphatase</fullName>
        <ecNumber evidence="3">3.1.3.2</ecNumber>
    </recommendedName>
</protein>
<keyword evidence="9" id="KW-1185">Reference proteome</keyword>
<keyword evidence="4" id="KW-0732">Signal</keyword>
<comment type="caution">
    <text evidence="8">The sequence shown here is derived from an EMBL/GenBank/DDBJ whole genome shotgun (WGS) entry which is preliminary data.</text>
</comment>
<evidence type="ECO:0000256" key="7">
    <source>
        <dbReference type="ARBA" id="ARBA00023180"/>
    </source>
</evidence>
<dbReference type="SUPFAM" id="SSF53254">
    <property type="entry name" value="Phosphoglycerate mutase-like"/>
    <property type="match status" value="2"/>
</dbReference>
<evidence type="ECO:0000256" key="4">
    <source>
        <dbReference type="ARBA" id="ARBA00022729"/>
    </source>
</evidence>
<proteinExistence type="inferred from homology"/>
<dbReference type="CDD" id="cd07061">
    <property type="entry name" value="HP_HAP_like"/>
    <property type="match status" value="2"/>
</dbReference>
<reference evidence="8 9" key="1">
    <citation type="journal article" date="2018" name="Elife">
        <title>Firefly genomes illuminate parallel origins of bioluminescence in beetles.</title>
        <authorList>
            <person name="Fallon T.R."/>
            <person name="Lower S.E."/>
            <person name="Chang C.H."/>
            <person name="Bessho-Uehara M."/>
            <person name="Martin G.J."/>
            <person name="Bewick A.J."/>
            <person name="Behringer M."/>
            <person name="Debat H.J."/>
            <person name="Wong I."/>
            <person name="Day J.C."/>
            <person name="Suvorov A."/>
            <person name="Silva C.J."/>
            <person name="Stanger-Hall K.F."/>
            <person name="Hall D.W."/>
            <person name="Schmitz R.J."/>
            <person name="Nelson D.R."/>
            <person name="Lewis S.M."/>
            <person name="Shigenobu S."/>
            <person name="Bybee S.M."/>
            <person name="Larracuente A.M."/>
            <person name="Oba Y."/>
            <person name="Weng J.K."/>
        </authorList>
    </citation>
    <scope>NUCLEOTIDE SEQUENCE [LARGE SCALE GENOMIC DNA]</scope>
    <source>
        <strain evidence="8">1611_PpyrPB1</strain>
        <tissue evidence="8">Whole body</tissue>
    </source>
</reference>
<evidence type="ECO:0000256" key="3">
    <source>
        <dbReference type="ARBA" id="ARBA00012646"/>
    </source>
</evidence>
<accession>A0A5N3ZYZ1</accession>
<organism evidence="8 9">
    <name type="scientific">Photinus pyralis</name>
    <name type="common">Common eastern firefly</name>
    <name type="synonym">Lampyris pyralis</name>
    <dbReference type="NCBI Taxonomy" id="7054"/>
    <lineage>
        <taxon>Eukaryota</taxon>
        <taxon>Metazoa</taxon>
        <taxon>Ecdysozoa</taxon>
        <taxon>Arthropoda</taxon>
        <taxon>Hexapoda</taxon>
        <taxon>Insecta</taxon>
        <taxon>Pterygota</taxon>
        <taxon>Neoptera</taxon>
        <taxon>Endopterygota</taxon>
        <taxon>Coleoptera</taxon>
        <taxon>Polyphaga</taxon>
        <taxon>Elateriformia</taxon>
        <taxon>Elateroidea</taxon>
        <taxon>Lampyridae</taxon>
        <taxon>Lampyrinae</taxon>
        <taxon>Photinus</taxon>
    </lineage>
</organism>
<dbReference type="InterPro" id="IPR050645">
    <property type="entry name" value="Histidine_acid_phosphatase"/>
</dbReference>
<feature type="non-terminal residue" evidence="8">
    <location>
        <position position="1"/>
    </location>
</feature>
<evidence type="ECO:0000313" key="8">
    <source>
        <dbReference type="EMBL" id="KAB0790259.1"/>
    </source>
</evidence>
<dbReference type="Pfam" id="PF00328">
    <property type="entry name" value="His_Phos_2"/>
    <property type="match status" value="2"/>
</dbReference>
<dbReference type="InterPro" id="IPR000560">
    <property type="entry name" value="His_Pase_clade-2"/>
</dbReference>
<dbReference type="GO" id="GO:0003993">
    <property type="term" value="F:acid phosphatase activity"/>
    <property type="evidence" value="ECO:0007669"/>
    <property type="project" value="UniProtKB-EC"/>
</dbReference>
<comment type="similarity">
    <text evidence="2">Belongs to the histidine acid phosphatase family.</text>
</comment>
<evidence type="ECO:0000256" key="1">
    <source>
        <dbReference type="ARBA" id="ARBA00000032"/>
    </source>
</evidence>
<dbReference type="EMBL" id="VVIM01001586">
    <property type="protein sequence ID" value="KAB0790259.1"/>
    <property type="molecule type" value="Genomic_DNA"/>
</dbReference>
<dbReference type="Proteomes" id="UP000327044">
    <property type="component" value="Unassembled WGS sequence"/>
</dbReference>
<dbReference type="EC" id="3.1.3.2" evidence="3"/>
<dbReference type="Gene3D" id="3.40.50.1240">
    <property type="entry name" value="Phosphoglycerate mutase-like"/>
    <property type="match status" value="2"/>
</dbReference>
<dbReference type="InParanoid" id="A0A5N3ZYZ1"/>
<sequence length="691" mass="79942">LHRHGDRTNDRLATYPKDPYKHLDYWPYGWGQLTNEGKMREYNLGKTLYERYGKFVGMYTPEVVEALSTNYNRTKMSLELVLASLFPPNGPLDWNKELHWQPIPYNYLNDTDLRMGFPTKCAERSKLIAEYEKSLQGQRYLLPYKKWFNYLNKNTGLHIKGFTDLYILYFGLVVEEECGLKFPDWVKPVYPKLLRDAAIDMYSVWTSTPKISKLQGFNLKTILDAARQKINGTLQPPKRKIMIFSGHEMNVALMLKILNAFNRHIPPYGACIMFELHNIDGHYGFKIYYETHNGEPPATIIVPGCNHFCPIDNEAQMEKVAVMLSLGLILAILTRETFTLEGDTLQMVFTVFRHGHRANEILTAYPKDPHKNFDYAPYGWGQLTNEGKMREYNLGKMLHARYGEFLGMYTPEVVDALSTNYNRTKMSLELVLAGLFPPESPLDWNKELNWQPIPYNYLTGTDNRMGFPTKCSKRSHLVADYENSPEGQLDLRPYKKWFNYISKNTGLHVRGLTDLYILYFGLSVQEEWGLKLPEWVKPVYPELLKEGAIDLYVLWSRTPEINKLGGFNLKTILDAAKQKIDGTLNPPDRKIMLFSAHEINVAGMLNSLNAFYRHIPPYGACVILELHKIDEQYGFKLFYETHNGEPPAKLIVPGCDHFCPIDQFQELLKENIPENYDICQNDIYTSIGFLG</sequence>
<dbReference type="InterPro" id="IPR029033">
    <property type="entry name" value="His_PPase_superfam"/>
</dbReference>
<dbReference type="PANTHER" id="PTHR11567:SF211">
    <property type="entry name" value="PROSTATIC ACID PHOSPHATASE"/>
    <property type="match status" value="1"/>
</dbReference>